<keyword evidence="2" id="KW-1133">Transmembrane helix</keyword>
<evidence type="ECO:0000313" key="3">
    <source>
        <dbReference type="Ensembl" id="ENSOMYP00000063446.2"/>
    </source>
</evidence>
<dbReference type="PANTHER" id="PTHR13054:SF2">
    <property type="entry name" value="PROTEIN DGCR6"/>
    <property type="match status" value="1"/>
</dbReference>
<proteinExistence type="inferred from homology"/>
<dbReference type="PANTHER" id="PTHR13054">
    <property type="entry name" value="DIGEORGE SYNDROME CRITICAL REGION 6 DGCR6 FAMILY MEMBER"/>
    <property type="match status" value="1"/>
</dbReference>
<dbReference type="AlphaFoldDB" id="A0A8C7W226"/>
<keyword evidence="4" id="KW-1185">Reference proteome</keyword>
<name>A0A8C7W226_ONCMY</name>
<feature type="transmembrane region" description="Helical" evidence="2">
    <location>
        <begin position="120"/>
        <end position="146"/>
    </location>
</feature>
<dbReference type="Proteomes" id="UP000694395">
    <property type="component" value="Chromosome 6"/>
</dbReference>
<evidence type="ECO:0000256" key="2">
    <source>
        <dbReference type="SAM" id="Phobius"/>
    </source>
</evidence>
<accession>A0A8C7W226</accession>
<keyword evidence="2" id="KW-0472">Membrane</keyword>
<evidence type="ECO:0000313" key="4">
    <source>
        <dbReference type="Proteomes" id="UP000694395"/>
    </source>
</evidence>
<dbReference type="GeneTree" id="ENSGT01000000222124"/>
<comment type="similarity">
    <text evidence="1">Belongs to the gonadal family.</text>
</comment>
<evidence type="ECO:0000256" key="1">
    <source>
        <dbReference type="ARBA" id="ARBA00005939"/>
    </source>
</evidence>
<reference evidence="3" key="3">
    <citation type="submission" date="2025-09" db="UniProtKB">
        <authorList>
            <consortium name="Ensembl"/>
        </authorList>
    </citation>
    <scope>IDENTIFICATION</scope>
</reference>
<reference evidence="3" key="1">
    <citation type="submission" date="2020-07" db="EMBL/GenBank/DDBJ databases">
        <title>A long reads based de novo assembly of the rainbow trout Arlee double haploid line genome.</title>
        <authorList>
            <person name="Gao G."/>
            <person name="Palti Y."/>
        </authorList>
    </citation>
    <scope>NUCLEOTIDE SEQUENCE [LARGE SCALE GENOMIC DNA]</scope>
</reference>
<keyword evidence="2" id="KW-0812">Transmembrane</keyword>
<protein>
    <submittedName>
        <fullName evidence="3">Uncharacterized protein</fullName>
    </submittedName>
</protein>
<reference evidence="3" key="2">
    <citation type="submission" date="2025-08" db="UniProtKB">
        <authorList>
            <consortium name="Ensembl"/>
        </authorList>
    </citation>
    <scope>IDENTIFICATION</scope>
</reference>
<dbReference type="Pfam" id="PF07324">
    <property type="entry name" value="DGCR6"/>
    <property type="match status" value="1"/>
</dbReference>
<sequence length="164" mass="19168">MNIVSMCLMPFHLLCSSHYYEPSFQQRLSYTTLSDLALRLIDGTHLNLYNQRQNLHCEHQVLKQDLIRKHKETLQVCKSHCRHHCLYQALEIQVREEQMMDDKILVEMDQKVINQQNTRVLMPLLILQLLYAVIMCLRTLFILLALSRCALRGNPLCAAHPALA</sequence>
<dbReference type="InterPro" id="IPR010849">
    <property type="entry name" value="Gonadal"/>
</dbReference>
<dbReference type="Ensembl" id="ENSOMYT00000069091.2">
    <property type="protein sequence ID" value="ENSOMYP00000063446.2"/>
    <property type="gene ID" value="ENSOMYG00000029363.2"/>
</dbReference>
<organism evidence="3 4">
    <name type="scientific">Oncorhynchus mykiss</name>
    <name type="common">Rainbow trout</name>
    <name type="synonym">Salmo gairdneri</name>
    <dbReference type="NCBI Taxonomy" id="8022"/>
    <lineage>
        <taxon>Eukaryota</taxon>
        <taxon>Metazoa</taxon>
        <taxon>Chordata</taxon>
        <taxon>Craniata</taxon>
        <taxon>Vertebrata</taxon>
        <taxon>Euteleostomi</taxon>
        <taxon>Actinopterygii</taxon>
        <taxon>Neopterygii</taxon>
        <taxon>Teleostei</taxon>
        <taxon>Protacanthopterygii</taxon>
        <taxon>Salmoniformes</taxon>
        <taxon>Salmonidae</taxon>
        <taxon>Salmoninae</taxon>
        <taxon>Oncorhynchus</taxon>
    </lineage>
</organism>